<evidence type="ECO:0000313" key="1">
    <source>
        <dbReference type="EMBL" id="ARZ72374.1"/>
    </source>
</evidence>
<dbReference type="RefSeq" id="WP_087930002.1">
    <property type="nucleotide sequence ID" value="NZ_CP021744.1"/>
</dbReference>
<dbReference type="AlphaFoldDB" id="A0A1Z2LDK1"/>
<dbReference type="EMBL" id="CP021744">
    <property type="protein sequence ID" value="ARZ72374.1"/>
    <property type="molecule type" value="Genomic_DNA"/>
</dbReference>
<name>A0A1Z2LDK1_9ACTN</name>
<proteinExistence type="predicted"/>
<protein>
    <submittedName>
        <fullName evidence="1">Uncharacterized protein</fullName>
    </submittedName>
</protein>
<sequence>MGRITVTVEDPVFGDLTIVLDTGEGSVEVSGGRLPRTTLRRVPGTVPTSWPPIGTTDPDSLALTLDGEGEPPALSRGYVNRRTYTVRLPEGGRTYRLVPDDETRSRLMRDKVLLGRLRVSPGGGHVTPVTWRSASKVLPAEAALGYVLAVGLGTGGKQSESGGGAGTAADAVLDILAVWS</sequence>
<dbReference type="Proteomes" id="UP000195755">
    <property type="component" value="Chromosome"/>
</dbReference>
<dbReference type="OrthoDB" id="3391948at2"/>
<gene>
    <name evidence="1" type="ORF">SMD11_6798</name>
</gene>
<organism evidence="1 2">
    <name type="scientific">Streptomyces albireticuli</name>
    <dbReference type="NCBI Taxonomy" id="1940"/>
    <lineage>
        <taxon>Bacteria</taxon>
        <taxon>Bacillati</taxon>
        <taxon>Actinomycetota</taxon>
        <taxon>Actinomycetes</taxon>
        <taxon>Kitasatosporales</taxon>
        <taxon>Streptomycetaceae</taxon>
        <taxon>Streptomyces</taxon>
    </lineage>
</organism>
<reference evidence="1 2" key="1">
    <citation type="submission" date="2017-06" db="EMBL/GenBank/DDBJ databases">
        <title>Streptomyces albireticuli Genome sequencing and assembly.</title>
        <authorList>
            <person name="Wang Y."/>
            <person name="Du B."/>
            <person name="Ding Y."/>
            <person name="Liu H."/>
            <person name="Hou Q."/>
            <person name="Liu K."/>
            <person name="Yao L."/>
            <person name="Wang C."/>
        </authorList>
    </citation>
    <scope>NUCLEOTIDE SEQUENCE [LARGE SCALE GENOMIC DNA]</scope>
    <source>
        <strain evidence="1 2">MDJK11</strain>
    </source>
</reference>
<accession>A0A1Z2LDK1</accession>
<dbReference type="KEGG" id="salj:SMD11_6798"/>
<evidence type="ECO:0000313" key="2">
    <source>
        <dbReference type="Proteomes" id="UP000195755"/>
    </source>
</evidence>